<dbReference type="CDD" id="cd06550">
    <property type="entry name" value="TM_ABC_iron-siderophores_like"/>
    <property type="match status" value="1"/>
</dbReference>
<evidence type="ECO:0000256" key="6">
    <source>
        <dbReference type="ARBA" id="ARBA00022989"/>
    </source>
</evidence>
<evidence type="ECO:0000313" key="9">
    <source>
        <dbReference type="EMBL" id="GAA1867639.1"/>
    </source>
</evidence>
<keyword evidence="10" id="KW-1185">Reference proteome</keyword>
<sequence>MTTTAPLTTALPPGTAVRSLRFARRRRLTLVLGVALVALAALATAGLMLGDSDLTPLRAFGAAFGIGDRGDLFVVQRLRLPRVQAAILVGAAFGLAGALFQGTLRNPLASPDILGIGAGASLGAVTALLAFGLSGFAVAASAFGGATLVALAIWFFAWRRGLHSIRFVLVGVGFSYLCGSFLSWLLARADDREAASALMWTVGSVADVRDGEIGLLLAGVLTLALVAALLSRSQGPLALGDDNARALGVHVDAVRVGSLLTAVGLVALATSMAGPIAFVALVSPAIARRLLDDGTPALAASAAAGAVLTLAADLAGQHELFGVGAPVGIVTGLVGAPYLLWLLATNERRNLG</sequence>
<dbReference type="SUPFAM" id="SSF81345">
    <property type="entry name" value="ABC transporter involved in vitamin B12 uptake, BtuC"/>
    <property type="match status" value="1"/>
</dbReference>
<evidence type="ECO:0000256" key="2">
    <source>
        <dbReference type="ARBA" id="ARBA00007935"/>
    </source>
</evidence>
<feature type="transmembrane region" description="Helical" evidence="8">
    <location>
        <begin position="113"/>
        <end position="131"/>
    </location>
</feature>
<protein>
    <submittedName>
        <fullName evidence="9">Iron chelate uptake ABC transporter family permease subunit</fullName>
    </submittedName>
</protein>
<dbReference type="EMBL" id="BAAANL010000005">
    <property type="protein sequence ID" value="GAA1867639.1"/>
    <property type="molecule type" value="Genomic_DNA"/>
</dbReference>
<evidence type="ECO:0000256" key="8">
    <source>
        <dbReference type="SAM" id="Phobius"/>
    </source>
</evidence>
<keyword evidence="4" id="KW-1003">Cell membrane</keyword>
<feature type="transmembrane region" description="Helical" evidence="8">
    <location>
        <begin position="137"/>
        <end position="158"/>
    </location>
</feature>
<gene>
    <name evidence="9" type="ORF">GCM10009751_27460</name>
</gene>
<keyword evidence="3" id="KW-0813">Transport</keyword>
<evidence type="ECO:0000256" key="1">
    <source>
        <dbReference type="ARBA" id="ARBA00004651"/>
    </source>
</evidence>
<feature type="transmembrane region" description="Helical" evidence="8">
    <location>
        <begin position="28"/>
        <end position="49"/>
    </location>
</feature>
<comment type="subcellular location">
    <subcellularLocation>
        <location evidence="1">Cell membrane</location>
        <topology evidence="1">Multi-pass membrane protein</topology>
    </subcellularLocation>
</comment>
<feature type="transmembrane region" description="Helical" evidence="8">
    <location>
        <begin position="165"/>
        <end position="187"/>
    </location>
</feature>
<dbReference type="PANTHER" id="PTHR30472:SF24">
    <property type="entry name" value="FERRIC ENTEROBACTIN TRANSPORT SYSTEM PERMEASE PROTEIN FEPG"/>
    <property type="match status" value="1"/>
</dbReference>
<dbReference type="InterPro" id="IPR037294">
    <property type="entry name" value="ABC_BtuC-like"/>
</dbReference>
<evidence type="ECO:0000256" key="4">
    <source>
        <dbReference type="ARBA" id="ARBA00022475"/>
    </source>
</evidence>
<comment type="similarity">
    <text evidence="2">Belongs to the binding-protein-dependent transport system permease family. FecCD subfamily.</text>
</comment>
<dbReference type="Proteomes" id="UP001501094">
    <property type="component" value="Unassembled WGS sequence"/>
</dbReference>
<name>A0ABP4ZU08_9MICO</name>
<feature type="transmembrane region" description="Helical" evidence="8">
    <location>
        <begin position="298"/>
        <end position="316"/>
    </location>
</feature>
<keyword evidence="6 8" id="KW-1133">Transmembrane helix</keyword>
<evidence type="ECO:0000256" key="7">
    <source>
        <dbReference type="ARBA" id="ARBA00023136"/>
    </source>
</evidence>
<evidence type="ECO:0000313" key="10">
    <source>
        <dbReference type="Proteomes" id="UP001501094"/>
    </source>
</evidence>
<feature type="transmembrane region" description="Helical" evidence="8">
    <location>
        <begin position="323"/>
        <end position="344"/>
    </location>
</feature>
<dbReference type="Gene3D" id="1.10.3470.10">
    <property type="entry name" value="ABC transporter involved in vitamin B12 uptake, BtuC"/>
    <property type="match status" value="1"/>
</dbReference>
<dbReference type="InterPro" id="IPR000522">
    <property type="entry name" value="ABC_transptr_permease_BtuC"/>
</dbReference>
<feature type="transmembrane region" description="Helical" evidence="8">
    <location>
        <begin position="83"/>
        <end position="101"/>
    </location>
</feature>
<accession>A0ABP4ZU08</accession>
<keyword evidence="7 8" id="KW-0472">Membrane</keyword>
<evidence type="ECO:0000256" key="5">
    <source>
        <dbReference type="ARBA" id="ARBA00022692"/>
    </source>
</evidence>
<evidence type="ECO:0000256" key="3">
    <source>
        <dbReference type="ARBA" id="ARBA00022448"/>
    </source>
</evidence>
<reference evidence="10" key="1">
    <citation type="journal article" date="2019" name="Int. J. Syst. Evol. Microbiol.">
        <title>The Global Catalogue of Microorganisms (GCM) 10K type strain sequencing project: providing services to taxonomists for standard genome sequencing and annotation.</title>
        <authorList>
            <consortium name="The Broad Institute Genomics Platform"/>
            <consortium name="The Broad Institute Genome Sequencing Center for Infectious Disease"/>
            <person name="Wu L."/>
            <person name="Ma J."/>
        </authorList>
    </citation>
    <scope>NUCLEOTIDE SEQUENCE [LARGE SCALE GENOMIC DNA]</scope>
    <source>
        <strain evidence="10">JCM 14326</strain>
    </source>
</reference>
<dbReference type="Pfam" id="PF01032">
    <property type="entry name" value="FecCD"/>
    <property type="match status" value="1"/>
</dbReference>
<comment type="caution">
    <text evidence="9">The sequence shown here is derived from an EMBL/GenBank/DDBJ whole genome shotgun (WGS) entry which is preliminary data.</text>
</comment>
<keyword evidence="5 8" id="KW-0812">Transmembrane</keyword>
<feature type="transmembrane region" description="Helical" evidence="8">
    <location>
        <begin position="259"/>
        <end position="286"/>
    </location>
</feature>
<dbReference type="RefSeq" id="WP_344103819.1">
    <property type="nucleotide sequence ID" value="NZ_BAAANL010000005.1"/>
</dbReference>
<organism evidence="9 10">
    <name type="scientific">Myceligenerans crystallogenes</name>
    <dbReference type="NCBI Taxonomy" id="316335"/>
    <lineage>
        <taxon>Bacteria</taxon>
        <taxon>Bacillati</taxon>
        <taxon>Actinomycetota</taxon>
        <taxon>Actinomycetes</taxon>
        <taxon>Micrococcales</taxon>
        <taxon>Promicromonosporaceae</taxon>
        <taxon>Myceligenerans</taxon>
    </lineage>
</organism>
<proteinExistence type="inferred from homology"/>
<dbReference type="PANTHER" id="PTHR30472">
    <property type="entry name" value="FERRIC ENTEROBACTIN TRANSPORT SYSTEM PERMEASE PROTEIN"/>
    <property type="match status" value="1"/>
</dbReference>